<feature type="compositionally biased region" description="Polar residues" evidence="1">
    <location>
        <begin position="135"/>
        <end position="152"/>
    </location>
</feature>
<organism evidence="3 4">
    <name type="scientific">Cytospora mali</name>
    <name type="common">Apple Valsa canker fungus</name>
    <name type="synonym">Valsa mali</name>
    <dbReference type="NCBI Taxonomy" id="578113"/>
    <lineage>
        <taxon>Eukaryota</taxon>
        <taxon>Fungi</taxon>
        <taxon>Dikarya</taxon>
        <taxon>Ascomycota</taxon>
        <taxon>Pezizomycotina</taxon>
        <taxon>Sordariomycetes</taxon>
        <taxon>Sordariomycetidae</taxon>
        <taxon>Diaporthales</taxon>
        <taxon>Cytosporaceae</taxon>
        <taxon>Cytospora</taxon>
    </lineage>
</organism>
<feature type="compositionally biased region" description="Low complexity" evidence="1">
    <location>
        <begin position="45"/>
        <end position="56"/>
    </location>
</feature>
<dbReference type="EMBL" id="KN714676">
    <property type="protein sequence ID" value="KUI54905.1"/>
    <property type="molecule type" value="Genomic_DNA"/>
</dbReference>
<dbReference type="Pfam" id="PF01841">
    <property type="entry name" value="Transglut_core"/>
    <property type="match status" value="1"/>
</dbReference>
<dbReference type="PANTHER" id="PTHR46333:SF5">
    <property type="entry name" value="TRANSGLUTAMINASE-LIKE DOMAIN-CONTAINING PROTEIN"/>
    <property type="match status" value="1"/>
</dbReference>
<evidence type="ECO:0000313" key="3">
    <source>
        <dbReference type="EMBL" id="KUI54905.1"/>
    </source>
</evidence>
<gene>
    <name evidence="3" type="ORF">VP1G_02147</name>
</gene>
<dbReference type="STRING" id="694573.A0A194UT84"/>
<reference evidence="4" key="1">
    <citation type="submission" date="2014-12" db="EMBL/GenBank/DDBJ databases">
        <title>Genome Sequence of Valsa Canker Pathogens Uncovers a Specific Adaption of Colonization on Woody Bark.</title>
        <authorList>
            <person name="Yin Z."/>
            <person name="Liu H."/>
            <person name="Gao X."/>
            <person name="Li Z."/>
            <person name="Song N."/>
            <person name="Ke X."/>
            <person name="Dai Q."/>
            <person name="Wu Y."/>
            <person name="Sun Y."/>
            <person name="Xu J.-R."/>
            <person name="Kang Z.K."/>
            <person name="Wang L."/>
            <person name="Huang L."/>
        </authorList>
    </citation>
    <scope>NUCLEOTIDE SEQUENCE [LARGE SCALE GENOMIC DNA]</scope>
    <source>
        <strain evidence="4">SXYL134</strain>
    </source>
</reference>
<protein>
    <submittedName>
        <fullName evidence="3">Kyphoscoliosis peptidase</fullName>
    </submittedName>
</protein>
<dbReference type="InterPro" id="IPR052557">
    <property type="entry name" value="CAP/Cytokinesis_protein"/>
</dbReference>
<feature type="domain" description="Transglutaminase-like" evidence="2">
    <location>
        <begin position="394"/>
        <end position="468"/>
    </location>
</feature>
<name>A0A194UT84_CYTMA</name>
<accession>A0A194UT84</accession>
<dbReference type="InterPro" id="IPR002931">
    <property type="entry name" value="Transglutaminase-like"/>
</dbReference>
<dbReference type="Proteomes" id="UP000078576">
    <property type="component" value="Unassembled WGS sequence"/>
</dbReference>
<dbReference type="InterPro" id="IPR038765">
    <property type="entry name" value="Papain-like_cys_pep_sf"/>
</dbReference>
<feature type="compositionally biased region" description="Polar residues" evidence="1">
    <location>
        <begin position="19"/>
        <end position="29"/>
    </location>
</feature>
<feature type="compositionally biased region" description="Polar residues" evidence="1">
    <location>
        <begin position="82"/>
        <end position="99"/>
    </location>
</feature>
<dbReference type="AlphaFoldDB" id="A0A194UT84"/>
<evidence type="ECO:0000256" key="1">
    <source>
        <dbReference type="SAM" id="MobiDB-lite"/>
    </source>
</evidence>
<feature type="compositionally biased region" description="Low complexity" evidence="1">
    <location>
        <begin position="188"/>
        <end position="203"/>
    </location>
</feature>
<feature type="compositionally biased region" description="Pro residues" evidence="1">
    <location>
        <begin position="167"/>
        <end position="181"/>
    </location>
</feature>
<dbReference type="Gene3D" id="3.10.620.30">
    <property type="match status" value="1"/>
</dbReference>
<evidence type="ECO:0000313" key="4">
    <source>
        <dbReference type="Proteomes" id="UP000078576"/>
    </source>
</evidence>
<dbReference type="SMART" id="SM00460">
    <property type="entry name" value="TGc"/>
    <property type="match status" value="1"/>
</dbReference>
<proteinExistence type="predicted"/>
<sequence>MADIEEPRFNSLAERIAALNTQKNFTSPSGKRPPPPPPNRPPRVPSQTTTQATSPPLNGNSRIATPNIPARPVKKAPPALPQRSNTDFENGPSSLQNHSLPPPLPRRDSEQTSPAMPPRRPSTQSMTVAARRNSNESVMSHVSTMSSLSLNQTISSTTSAGSTGRKLPPPLEQANLPPLPPSRRELESAMATESEAARTASTAKIVKAPLLPKRSMPALPQTDSARPSLPPRLPSRPARSPGLNGAEEPAPALPTRRLPPPPAKFIRTIPEVSGDYAGGTPADPSNAVPPPVPVASRPSAAQIDAVAAKATTQQTGACLICRDFSGPDSVAAQYPSSVVDRHDPIGYLAHVLCSPFSSLTDKARAIFTWLHHNVNYDTEGFFSGNISRGTASDTIFAGKAVCEGYARVYEAIAKRAGLECIVVGGHGKGYGFTPVKDGQQVPPRNATGHAWNAVRIDGGKWKLVDPCWGAGHISGQTYTRKFSAQHFTNSNEMFGMRHFPEDRRYFFREDGRMPTWEEYVLGPARGERAGWCSNAIEEGISEWNSSPAEKKIPVYSGEVVRFQFAKLCEHWTAERNGTGKPKLLMMAIHGVDGRKKDYVPLDSDGFWSWCDIPARDLGRPGDTVQLLSLNTLGDQDARGVTKAEFLSKKGKCGMSWDIFVTWELV</sequence>
<dbReference type="OrthoDB" id="6129702at2759"/>
<dbReference type="GO" id="GO:0005737">
    <property type="term" value="C:cytoplasm"/>
    <property type="evidence" value="ECO:0007669"/>
    <property type="project" value="TreeGrafter"/>
</dbReference>
<feature type="compositionally biased region" description="Low complexity" evidence="1">
    <location>
        <begin position="153"/>
        <end position="164"/>
    </location>
</feature>
<feature type="region of interest" description="Disordered" evidence="1">
    <location>
        <begin position="1"/>
        <end position="296"/>
    </location>
</feature>
<evidence type="ECO:0000259" key="2">
    <source>
        <dbReference type="SMART" id="SM00460"/>
    </source>
</evidence>
<dbReference type="SUPFAM" id="SSF54001">
    <property type="entry name" value="Cysteine proteinases"/>
    <property type="match status" value="1"/>
</dbReference>
<keyword evidence="4" id="KW-1185">Reference proteome</keyword>
<dbReference type="PANTHER" id="PTHR46333">
    <property type="entry name" value="CYTOKINESIS PROTEIN 3"/>
    <property type="match status" value="1"/>
</dbReference>
<feature type="compositionally biased region" description="Pro residues" evidence="1">
    <location>
        <begin position="31"/>
        <end position="44"/>
    </location>
</feature>